<dbReference type="Pfam" id="PF07883">
    <property type="entry name" value="Cupin_2"/>
    <property type="match status" value="1"/>
</dbReference>
<reference evidence="2" key="1">
    <citation type="submission" date="2020-07" db="EMBL/GenBank/DDBJ databases">
        <title>Huge and variable diversity of episymbiotic CPR bacteria and DPANN archaea in groundwater ecosystems.</title>
        <authorList>
            <person name="He C.Y."/>
            <person name="Keren R."/>
            <person name="Whittaker M."/>
            <person name="Farag I.F."/>
            <person name="Doudna J."/>
            <person name="Cate J.H.D."/>
            <person name="Banfield J.F."/>
        </authorList>
    </citation>
    <scope>NUCLEOTIDE SEQUENCE</scope>
    <source>
        <strain evidence="2">NC_groundwater_763_Ag_S-0.2um_68_21</strain>
    </source>
</reference>
<dbReference type="InterPro" id="IPR013096">
    <property type="entry name" value="Cupin_2"/>
</dbReference>
<proteinExistence type="predicted"/>
<organism evidence="2 3">
    <name type="scientific">Tectimicrobiota bacterium</name>
    <dbReference type="NCBI Taxonomy" id="2528274"/>
    <lineage>
        <taxon>Bacteria</taxon>
        <taxon>Pseudomonadati</taxon>
        <taxon>Nitrospinota/Tectimicrobiota group</taxon>
        <taxon>Candidatus Tectimicrobiota</taxon>
    </lineage>
</organism>
<dbReference type="InterPro" id="IPR011051">
    <property type="entry name" value="RmlC_Cupin_sf"/>
</dbReference>
<evidence type="ECO:0000259" key="1">
    <source>
        <dbReference type="Pfam" id="PF07883"/>
    </source>
</evidence>
<dbReference type="Gene3D" id="2.60.120.10">
    <property type="entry name" value="Jelly Rolls"/>
    <property type="match status" value="1"/>
</dbReference>
<dbReference type="SUPFAM" id="SSF51182">
    <property type="entry name" value="RmlC-like cupins"/>
    <property type="match status" value="1"/>
</dbReference>
<dbReference type="InterPro" id="IPR014710">
    <property type="entry name" value="RmlC-like_jellyroll"/>
</dbReference>
<gene>
    <name evidence="2" type="ORF">HYZ11_18335</name>
</gene>
<comment type="caution">
    <text evidence="2">The sequence shown here is derived from an EMBL/GenBank/DDBJ whole genome shotgun (WGS) entry which is preliminary data.</text>
</comment>
<sequence>MAVVVRNANQDPDLVYEPGFEMHYGLTEETCGVKSVTLYRTIFPPAKKSRPHYHANGDLIWYHLSGPKALWYIGEERRTFETVPGDFISIPRGEIHSTVNTSDTEPIHGVGGYGGCGGPYQSGKVFVD</sequence>
<dbReference type="Proteomes" id="UP000782312">
    <property type="component" value="Unassembled WGS sequence"/>
</dbReference>
<dbReference type="EMBL" id="JACPUR010000041">
    <property type="protein sequence ID" value="MBI3129571.1"/>
    <property type="molecule type" value="Genomic_DNA"/>
</dbReference>
<dbReference type="AlphaFoldDB" id="A0A932I1F3"/>
<evidence type="ECO:0000313" key="3">
    <source>
        <dbReference type="Proteomes" id="UP000782312"/>
    </source>
</evidence>
<feature type="domain" description="Cupin type-2" evidence="1">
    <location>
        <begin position="41"/>
        <end position="106"/>
    </location>
</feature>
<protein>
    <submittedName>
        <fullName evidence="2">Cupin domain-containing protein</fullName>
    </submittedName>
</protein>
<name>A0A932I1F3_UNCTE</name>
<evidence type="ECO:0000313" key="2">
    <source>
        <dbReference type="EMBL" id="MBI3129571.1"/>
    </source>
</evidence>
<accession>A0A932I1F3</accession>